<sequence>MDAMTLPGAKKELPWAETTGPVYHAQEIKPRKESTKTLCWLMCGFLIVGGLMTPYKLIILFALLYMLVLLMKKDMVVTERGVETFYQMRITTWYEKLEWKDIDMVVREDRDDPRLVALYFRERGNDDRVKRLFFTREDAQSIMRMAKLQPDRIEVCEADKKSGHKSASKEYYKTGVRAGKKNMKL</sequence>
<gene>
    <name evidence="3" type="ORF">SAMN04487771_10492</name>
</gene>
<dbReference type="Pfam" id="PF20794">
    <property type="entry name" value="bPH_7"/>
    <property type="match status" value="1"/>
</dbReference>
<evidence type="ECO:0000256" key="1">
    <source>
        <dbReference type="SAM" id="Phobius"/>
    </source>
</evidence>
<keyword evidence="4" id="KW-1185">Reference proteome</keyword>
<dbReference type="Proteomes" id="UP000199820">
    <property type="component" value="Unassembled WGS sequence"/>
</dbReference>
<dbReference type="InterPro" id="IPR048871">
    <property type="entry name" value="PH_7_bact"/>
</dbReference>
<organism evidence="3 4">
    <name type="scientific">[Clostridium] aminophilum</name>
    <dbReference type="NCBI Taxonomy" id="1526"/>
    <lineage>
        <taxon>Bacteria</taxon>
        <taxon>Bacillati</taxon>
        <taxon>Bacillota</taxon>
        <taxon>Clostridia</taxon>
        <taxon>Lachnospirales</taxon>
        <taxon>Lachnospiraceae</taxon>
    </lineage>
</organism>
<keyword evidence="1" id="KW-0812">Transmembrane</keyword>
<feature type="transmembrane region" description="Helical" evidence="1">
    <location>
        <begin position="38"/>
        <end position="71"/>
    </location>
</feature>
<dbReference type="eggNOG" id="ENOG5032KAP">
    <property type="taxonomic scope" value="Bacteria"/>
</dbReference>
<dbReference type="EMBL" id="FOIL01000049">
    <property type="protein sequence ID" value="SET82244.1"/>
    <property type="molecule type" value="Genomic_DNA"/>
</dbReference>
<feature type="domain" description="Bacterial PH" evidence="2">
    <location>
        <begin position="23"/>
        <end position="158"/>
    </location>
</feature>
<evidence type="ECO:0000313" key="3">
    <source>
        <dbReference type="EMBL" id="SET82244.1"/>
    </source>
</evidence>
<proteinExistence type="predicted"/>
<keyword evidence="1" id="KW-1133">Transmembrane helix</keyword>
<reference evidence="4" key="1">
    <citation type="submission" date="2016-10" db="EMBL/GenBank/DDBJ databases">
        <authorList>
            <person name="Varghese N."/>
            <person name="Submissions S."/>
        </authorList>
    </citation>
    <scope>NUCLEOTIDE SEQUENCE [LARGE SCALE GENOMIC DNA]</scope>
    <source>
        <strain evidence="4">KH1P1</strain>
    </source>
</reference>
<name>A0A1I0HEP4_9FIRM</name>
<protein>
    <recommendedName>
        <fullName evidence="2">Bacterial PH domain-containing protein</fullName>
    </recommendedName>
</protein>
<accession>A0A1I0HEP4</accession>
<evidence type="ECO:0000313" key="4">
    <source>
        <dbReference type="Proteomes" id="UP000199820"/>
    </source>
</evidence>
<dbReference type="AlphaFoldDB" id="A0A1I0HEP4"/>
<keyword evidence="1" id="KW-0472">Membrane</keyword>
<evidence type="ECO:0000259" key="2">
    <source>
        <dbReference type="Pfam" id="PF20794"/>
    </source>
</evidence>